<feature type="compositionally biased region" description="Polar residues" evidence="1">
    <location>
        <begin position="429"/>
        <end position="455"/>
    </location>
</feature>
<feature type="transmembrane region" description="Helical" evidence="2">
    <location>
        <begin position="6"/>
        <end position="22"/>
    </location>
</feature>
<feature type="region of interest" description="Disordered" evidence="1">
    <location>
        <begin position="371"/>
        <end position="397"/>
    </location>
</feature>
<keyword evidence="4" id="KW-1185">Reference proteome</keyword>
<feature type="transmembrane region" description="Helical" evidence="2">
    <location>
        <begin position="258"/>
        <end position="279"/>
    </location>
</feature>
<evidence type="ECO:0000313" key="4">
    <source>
        <dbReference type="Proteomes" id="UP001355207"/>
    </source>
</evidence>
<feature type="transmembrane region" description="Helical" evidence="2">
    <location>
        <begin position="95"/>
        <end position="119"/>
    </location>
</feature>
<keyword evidence="2" id="KW-0472">Membrane</keyword>
<dbReference type="Proteomes" id="UP001355207">
    <property type="component" value="Chromosome 7"/>
</dbReference>
<proteinExistence type="predicted"/>
<gene>
    <name evidence="3" type="ORF">L201_005683</name>
</gene>
<feature type="region of interest" description="Disordered" evidence="1">
    <location>
        <begin position="428"/>
        <end position="455"/>
    </location>
</feature>
<evidence type="ECO:0000313" key="3">
    <source>
        <dbReference type="EMBL" id="WWC90746.1"/>
    </source>
</evidence>
<keyword evidence="2" id="KW-1133">Transmembrane helix</keyword>
<dbReference type="AlphaFoldDB" id="A0AAX4JZ30"/>
<feature type="transmembrane region" description="Helical" evidence="2">
    <location>
        <begin position="139"/>
        <end position="158"/>
    </location>
</feature>
<keyword evidence="2" id="KW-0812">Transmembrane</keyword>
<dbReference type="RefSeq" id="XP_066077509.1">
    <property type="nucleotide sequence ID" value="XM_066221412.1"/>
</dbReference>
<feature type="compositionally biased region" description="Low complexity" evidence="1">
    <location>
        <begin position="377"/>
        <end position="396"/>
    </location>
</feature>
<dbReference type="GeneID" id="91096353"/>
<reference evidence="3 4" key="1">
    <citation type="submission" date="2024-01" db="EMBL/GenBank/DDBJ databases">
        <title>Comparative genomics of Cryptococcus and Kwoniella reveals pathogenesis evolution and contrasting modes of karyotype evolution via chromosome fusion or intercentromeric recombination.</title>
        <authorList>
            <person name="Coelho M.A."/>
            <person name="David-Palma M."/>
            <person name="Shea T."/>
            <person name="Bowers K."/>
            <person name="McGinley-Smith S."/>
            <person name="Mohammad A.W."/>
            <person name="Gnirke A."/>
            <person name="Yurkov A.M."/>
            <person name="Nowrousian M."/>
            <person name="Sun S."/>
            <person name="Cuomo C.A."/>
            <person name="Heitman J."/>
        </authorList>
    </citation>
    <scope>NUCLEOTIDE SEQUENCE [LARGE SCALE GENOMIC DNA]</scope>
    <source>
        <strain evidence="3 4">CBS 6074</strain>
    </source>
</reference>
<name>A0AAX4JZ30_9TREE</name>
<feature type="transmembrane region" description="Helical" evidence="2">
    <location>
        <begin position="43"/>
        <end position="63"/>
    </location>
</feature>
<sequence>MSFSALVASTGFLFMIWHTWHYDRWRRLLYSKQDWFRAIMCHILLLSILSLTIYTWICVHVLYSEYYVFIPQLKTTMVAPWQLWSKSHQSAWRTALYFMTAGWGFLQAIHLEEFLYWGYLIKSIKTPGGPKSNWIQSNFFKLWIFLSISSFALLIGSVHIETNNLDMMRAYLFVVGSSMSTILAIASIILCVIFPSFLRTVKRQGASYEVLERLHFFSEMNDIRTFCRCAYSVAILILSIDGLTDARTINKSGFWHDVLYLVGQLALFSATCLSIVVLLPRNMTSESLPPHGKNQIFLPMAPYKKRQAQLPSSSNPLSHQHIQNKEMDGYSVKQFYELGERLNVGPDVITSGYPIAKQSNDLKDGEKYEMSINPKQSNNSNNSGNSNNENDNNESNKAPFSEIIDKTKKARLSEFPNLPSVVSKFKSPFETTQPKQKGPTQVFVTSTTVIEESQD</sequence>
<evidence type="ECO:0000256" key="2">
    <source>
        <dbReference type="SAM" id="Phobius"/>
    </source>
</evidence>
<evidence type="ECO:0000256" key="1">
    <source>
        <dbReference type="SAM" id="MobiDB-lite"/>
    </source>
</evidence>
<accession>A0AAX4JZ30</accession>
<organism evidence="3 4">
    <name type="scientific">Kwoniella dendrophila CBS 6074</name>
    <dbReference type="NCBI Taxonomy" id="1295534"/>
    <lineage>
        <taxon>Eukaryota</taxon>
        <taxon>Fungi</taxon>
        <taxon>Dikarya</taxon>
        <taxon>Basidiomycota</taxon>
        <taxon>Agaricomycotina</taxon>
        <taxon>Tremellomycetes</taxon>
        <taxon>Tremellales</taxon>
        <taxon>Cryptococcaceae</taxon>
        <taxon>Kwoniella</taxon>
    </lineage>
</organism>
<feature type="transmembrane region" description="Helical" evidence="2">
    <location>
        <begin position="170"/>
        <end position="194"/>
    </location>
</feature>
<protein>
    <submittedName>
        <fullName evidence="3">Uncharacterized protein</fullName>
    </submittedName>
</protein>
<dbReference type="EMBL" id="CP144104">
    <property type="protein sequence ID" value="WWC90746.1"/>
    <property type="molecule type" value="Genomic_DNA"/>
</dbReference>